<evidence type="ECO:0000313" key="3">
    <source>
        <dbReference type="Proteomes" id="UP000448292"/>
    </source>
</evidence>
<dbReference type="Gene3D" id="3.30.1230.10">
    <property type="entry name" value="YlxR-like"/>
    <property type="match status" value="1"/>
</dbReference>
<dbReference type="InterPro" id="IPR037465">
    <property type="entry name" value="YlxR"/>
</dbReference>
<proteinExistence type="predicted"/>
<dbReference type="Pfam" id="PF04296">
    <property type="entry name" value="YlxR"/>
    <property type="match status" value="1"/>
</dbReference>
<gene>
    <name evidence="2" type="ORF">DPQ33_05055</name>
</gene>
<accession>A0A7M3MI77</accession>
<evidence type="ECO:0000313" key="2">
    <source>
        <dbReference type="EMBL" id="TVM18960.1"/>
    </source>
</evidence>
<keyword evidence="3" id="KW-1185">Reference proteome</keyword>
<dbReference type="EMBL" id="QMIE01000003">
    <property type="protein sequence ID" value="TVM18960.1"/>
    <property type="molecule type" value="Genomic_DNA"/>
</dbReference>
<reference evidence="2 3" key="1">
    <citation type="submission" date="2018-06" db="EMBL/GenBank/DDBJ databases">
        <title>Complete genome of Desulfovibrio indonesiensis P37SLT.</title>
        <authorList>
            <person name="Crispim J.S."/>
            <person name="Vidigal P.M.P."/>
            <person name="Silva L.C.F."/>
            <person name="Laguardia C.N."/>
            <person name="Araujo L.C."/>
            <person name="Dias R.S."/>
            <person name="Sousa M.P."/>
            <person name="Paula S.O."/>
            <person name="Silva C."/>
        </authorList>
    </citation>
    <scope>NUCLEOTIDE SEQUENCE [LARGE SCALE GENOMIC DNA]</scope>
    <source>
        <strain evidence="2 3">P37SLT</strain>
    </source>
</reference>
<sequence>MHDEARAEKLRRVPERTCMVCRVKRPKSELLRFVAGQDGLLPDPKQILPGRGCYVCLQGECKSQLRQGHCRSRKRRG</sequence>
<dbReference type="InterPro" id="IPR007393">
    <property type="entry name" value="YlxR_dom"/>
</dbReference>
<protein>
    <submittedName>
        <fullName evidence="2">DUF448 domain-containing protein</fullName>
    </submittedName>
</protein>
<dbReference type="AlphaFoldDB" id="A0A7M3MI77"/>
<evidence type="ECO:0000259" key="1">
    <source>
        <dbReference type="Pfam" id="PF04296"/>
    </source>
</evidence>
<name>A0A7M3MI77_9BACT</name>
<dbReference type="OrthoDB" id="5518171at2"/>
<dbReference type="SUPFAM" id="SSF64376">
    <property type="entry name" value="YlxR-like"/>
    <property type="match status" value="1"/>
</dbReference>
<organism evidence="2 3">
    <name type="scientific">Oceanidesulfovibrio indonesiensis</name>
    <dbReference type="NCBI Taxonomy" id="54767"/>
    <lineage>
        <taxon>Bacteria</taxon>
        <taxon>Pseudomonadati</taxon>
        <taxon>Thermodesulfobacteriota</taxon>
        <taxon>Desulfovibrionia</taxon>
        <taxon>Desulfovibrionales</taxon>
        <taxon>Desulfovibrionaceae</taxon>
        <taxon>Oceanidesulfovibrio</taxon>
    </lineage>
</organism>
<comment type="caution">
    <text evidence="2">The sequence shown here is derived from an EMBL/GenBank/DDBJ whole genome shotgun (WGS) entry which is preliminary data.</text>
</comment>
<feature type="domain" description="YlxR" evidence="1">
    <location>
        <begin position="16"/>
        <end position="68"/>
    </location>
</feature>
<dbReference type="PANTHER" id="PTHR34215:SF1">
    <property type="entry name" value="YLXR DOMAIN-CONTAINING PROTEIN"/>
    <property type="match status" value="1"/>
</dbReference>
<dbReference type="InterPro" id="IPR035931">
    <property type="entry name" value="YlxR-like_sf"/>
</dbReference>
<dbReference type="PANTHER" id="PTHR34215">
    <property type="entry name" value="BLL0784 PROTEIN"/>
    <property type="match status" value="1"/>
</dbReference>
<dbReference type="Proteomes" id="UP000448292">
    <property type="component" value="Unassembled WGS sequence"/>
</dbReference>